<evidence type="ECO:0000259" key="2">
    <source>
        <dbReference type="Pfam" id="PF02752"/>
    </source>
</evidence>
<dbReference type="Pfam" id="PF00339">
    <property type="entry name" value="Arrestin_N"/>
    <property type="match status" value="1"/>
</dbReference>
<evidence type="ECO:0000259" key="1">
    <source>
        <dbReference type="Pfam" id="PF00339"/>
    </source>
</evidence>
<dbReference type="EMBL" id="CP126213">
    <property type="protein sequence ID" value="WIA15095.1"/>
    <property type="molecule type" value="Genomic_DNA"/>
</dbReference>
<dbReference type="PANTHER" id="PTHR11188">
    <property type="entry name" value="ARRESTIN DOMAIN CONTAINING PROTEIN"/>
    <property type="match status" value="1"/>
</dbReference>
<feature type="domain" description="Arrestin C-terminal-like" evidence="2">
    <location>
        <begin position="176"/>
        <end position="306"/>
    </location>
</feature>
<organism evidence="3 4">
    <name type="scientific">Tetradesmus obliquus</name>
    <name type="common">Green alga</name>
    <name type="synonym">Acutodesmus obliquus</name>
    <dbReference type="NCBI Taxonomy" id="3088"/>
    <lineage>
        <taxon>Eukaryota</taxon>
        <taxon>Viridiplantae</taxon>
        <taxon>Chlorophyta</taxon>
        <taxon>core chlorophytes</taxon>
        <taxon>Chlorophyceae</taxon>
        <taxon>CS clade</taxon>
        <taxon>Sphaeropleales</taxon>
        <taxon>Scenedesmaceae</taxon>
        <taxon>Tetradesmus</taxon>
    </lineage>
</organism>
<dbReference type="InterPro" id="IPR011021">
    <property type="entry name" value="Arrestin-like_N"/>
</dbReference>
<dbReference type="InterPro" id="IPR014752">
    <property type="entry name" value="Arrestin-like_C"/>
</dbReference>
<keyword evidence="4" id="KW-1185">Reference proteome</keyword>
<dbReference type="SUPFAM" id="SSF81296">
    <property type="entry name" value="E set domains"/>
    <property type="match status" value="2"/>
</dbReference>
<evidence type="ECO:0000313" key="3">
    <source>
        <dbReference type="EMBL" id="WIA15095.1"/>
    </source>
</evidence>
<dbReference type="InterPro" id="IPR050357">
    <property type="entry name" value="Arrestin_domain-protein"/>
</dbReference>
<reference evidence="3 4" key="1">
    <citation type="submission" date="2023-05" db="EMBL/GenBank/DDBJ databases">
        <title>A 100% complete, gapless, phased diploid assembly of the Scenedesmus obliquus UTEX 3031 genome.</title>
        <authorList>
            <person name="Biondi T.C."/>
            <person name="Hanschen E.R."/>
            <person name="Kwon T."/>
            <person name="Eng W."/>
            <person name="Kruse C.P.S."/>
            <person name="Koehler S.I."/>
            <person name="Kunde Y."/>
            <person name="Gleasner C.D."/>
            <person name="You Mak K.T."/>
            <person name="Polle J."/>
            <person name="Hovde B.T."/>
            <person name="Starkenburg S.R."/>
        </authorList>
    </citation>
    <scope>NUCLEOTIDE SEQUENCE [LARGE SCALE GENOMIC DNA]</scope>
    <source>
        <strain evidence="3 4">DOE0152z</strain>
    </source>
</reference>
<sequence length="462" mass="49935">MGQSESKTQVHVHIDKPYYYAGDVVTGFVVLHAGSVLDFKSINIKVTGVEKCQWQEQSGSGDNRHTETYRGSHTIFKNKLPVMAAGSLNPGDYQWPFSFQLPHNVPGSFNYASGSTKASIVYKVKADCDQAGMLKPDFKKTATIEVLQRTKAAGPPQPLALADEQPISFFCCFNKGVVGLKVDGSGDCFLPGESLALRAQVDNKSTTDVPAVEFFLHQKLTLTAKTMWGSRDKSFQSTRIHQRQVMQGFPNGAPGSVSHYEALLPLERSLEATCHGQVIHSTYELEVRAKTGCCLSEVAVRKPILLNDPQPVQAPPAVMAPNDWAPLVYPTVQVALPTPAGYTYYAPQQQFAAAYDPPAYPHQPMQQYPQQQQGLPEPPPGAPVTYNITHVTNNYGGGGYPEASKGPASPVPTVNVYQEGYGASLGVGPQPARMEGTAWGSEAAGATAPPMPGMMGYQQPTY</sequence>
<protein>
    <recommendedName>
        <fullName evidence="5">Arrestin C-terminal-like domain-containing protein</fullName>
    </recommendedName>
</protein>
<dbReference type="PANTHER" id="PTHR11188:SF17">
    <property type="entry name" value="FI21816P1"/>
    <property type="match status" value="1"/>
</dbReference>
<gene>
    <name evidence="3" type="ORF">OEZ85_001789</name>
</gene>
<dbReference type="Gene3D" id="2.60.40.640">
    <property type="match status" value="2"/>
</dbReference>
<feature type="domain" description="Arrestin-like N-terminal" evidence="1">
    <location>
        <begin position="12"/>
        <end position="144"/>
    </location>
</feature>
<evidence type="ECO:0008006" key="5">
    <source>
        <dbReference type="Google" id="ProtNLM"/>
    </source>
</evidence>
<accession>A0ABY8U1J8</accession>
<dbReference type="Pfam" id="PF02752">
    <property type="entry name" value="Arrestin_C"/>
    <property type="match status" value="1"/>
</dbReference>
<evidence type="ECO:0000313" key="4">
    <source>
        <dbReference type="Proteomes" id="UP001244341"/>
    </source>
</evidence>
<name>A0ABY8U1J8_TETOB</name>
<dbReference type="InterPro" id="IPR014756">
    <property type="entry name" value="Ig_E-set"/>
</dbReference>
<proteinExistence type="predicted"/>
<dbReference type="Proteomes" id="UP001244341">
    <property type="component" value="Chromosome 6b"/>
</dbReference>
<dbReference type="InterPro" id="IPR011022">
    <property type="entry name" value="Arrestin_C-like"/>
</dbReference>